<dbReference type="PANTHER" id="PTHR36924:SF1">
    <property type="entry name" value="ANTITOXIN HIGA-1"/>
    <property type="match status" value="1"/>
</dbReference>
<keyword evidence="4" id="KW-1185">Reference proteome</keyword>
<sequence length="205" mass="22013">MICSFACEHTARLFHGDSADRHALMARWLCLLNASRLPDALQTPACLNVGQAAGKGGWRFIEVGKGLVLWFQIHSTLGFGKAAVSLDCVLFLPLGSNPPRRPQRIPASMNKLPPVHPGEIIKAEFLVPLGVSVNAAAKAIGVPTPRLNDVILGKRGISADTALRLERYLGLPAAEWLALQAAYELSAISLEARQEIRAAIRPALG</sequence>
<proteinExistence type="predicted"/>
<dbReference type="NCBIfam" id="TIGR02607">
    <property type="entry name" value="antidote_HigA"/>
    <property type="match status" value="1"/>
</dbReference>
<dbReference type="InterPro" id="IPR001387">
    <property type="entry name" value="Cro/C1-type_HTH"/>
</dbReference>
<dbReference type="PANTHER" id="PTHR36924">
    <property type="entry name" value="ANTITOXIN HIGA-1"/>
    <property type="match status" value="1"/>
</dbReference>
<protein>
    <submittedName>
        <fullName evidence="3">Addiction module antidote protein, HigA family</fullName>
    </submittedName>
</protein>
<dbReference type="SUPFAM" id="SSF47413">
    <property type="entry name" value="lambda repressor-like DNA-binding domains"/>
    <property type="match status" value="1"/>
</dbReference>
<dbReference type="PROSITE" id="PS50943">
    <property type="entry name" value="HTH_CROC1"/>
    <property type="match status" value="1"/>
</dbReference>
<dbReference type="Gene3D" id="1.10.260.40">
    <property type="entry name" value="lambda repressor-like DNA-binding domains"/>
    <property type="match status" value="1"/>
</dbReference>
<dbReference type="CDD" id="cd00093">
    <property type="entry name" value="HTH_XRE"/>
    <property type="match status" value="1"/>
</dbReference>
<dbReference type="RefSeq" id="WP_245804242.1">
    <property type="nucleotide sequence ID" value="NZ_FWXD01000002.1"/>
</dbReference>
<evidence type="ECO:0000313" key="3">
    <source>
        <dbReference type="EMBL" id="SMC17985.1"/>
    </source>
</evidence>
<evidence type="ECO:0000256" key="1">
    <source>
        <dbReference type="ARBA" id="ARBA00023125"/>
    </source>
</evidence>
<dbReference type="SMART" id="SM00530">
    <property type="entry name" value="HTH_XRE"/>
    <property type="match status" value="1"/>
</dbReference>
<reference evidence="3 4" key="1">
    <citation type="submission" date="2017-04" db="EMBL/GenBank/DDBJ databases">
        <authorList>
            <person name="Afonso C.L."/>
            <person name="Miller P.J."/>
            <person name="Scott M.A."/>
            <person name="Spackman E."/>
            <person name="Goraichik I."/>
            <person name="Dimitrov K.M."/>
            <person name="Suarez D.L."/>
            <person name="Swayne D.E."/>
        </authorList>
    </citation>
    <scope>NUCLEOTIDE SEQUENCE [LARGE SCALE GENOMIC DNA]</scope>
    <source>
        <strain evidence="3 4">DSM 23236</strain>
    </source>
</reference>
<dbReference type="InterPro" id="IPR010982">
    <property type="entry name" value="Lambda_DNA-bd_dom_sf"/>
</dbReference>
<name>A0A1W1X255_9NEIS</name>
<dbReference type="InterPro" id="IPR013430">
    <property type="entry name" value="Toxin_antidote_HigA"/>
</dbReference>
<dbReference type="STRING" id="1121001.SAMN02745857_00443"/>
<evidence type="ECO:0000313" key="4">
    <source>
        <dbReference type="Proteomes" id="UP000192761"/>
    </source>
</evidence>
<dbReference type="EMBL" id="FWXD01000002">
    <property type="protein sequence ID" value="SMC17985.1"/>
    <property type="molecule type" value="Genomic_DNA"/>
</dbReference>
<keyword evidence="1" id="KW-0238">DNA-binding</keyword>
<gene>
    <name evidence="3" type="ORF">SAMN02745857_00443</name>
</gene>
<dbReference type="Pfam" id="PF01381">
    <property type="entry name" value="HTH_3"/>
    <property type="match status" value="1"/>
</dbReference>
<accession>A0A1W1X255</accession>
<dbReference type="AlphaFoldDB" id="A0A1W1X255"/>
<feature type="domain" description="HTH cro/C1-type" evidence="2">
    <location>
        <begin position="129"/>
        <end position="176"/>
    </location>
</feature>
<evidence type="ECO:0000259" key="2">
    <source>
        <dbReference type="PROSITE" id="PS50943"/>
    </source>
</evidence>
<dbReference type="GO" id="GO:0003677">
    <property type="term" value="F:DNA binding"/>
    <property type="evidence" value="ECO:0007669"/>
    <property type="project" value="UniProtKB-KW"/>
</dbReference>
<organism evidence="3 4">
    <name type="scientific">Andreprevotia lacus DSM 23236</name>
    <dbReference type="NCBI Taxonomy" id="1121001"/>
    <lineage>
        <taxon>Bacteria</taxon>
        <taxon>Pseudomonadati</taxon>
        <taxon>Pseudomonadota</taxon>
        <taxon>Betaproteobacteria</taxon>
        <taxon>Neisseriales</taxon>
        <taxon>Chitinibacteraceae</taxon>
        <taxon>Andreprevotia</taxon>
    </lineage>
</organism>
<dbReference type="Proteomes" id="UP000192761">
    <property type="component" value="Unassembled WGS sequence"/>
</dbReference>